<dbReference type="InterPro" id="IPR019417">
    <property type="entry name" value="DUF2415"/>
</dbReference>
<feature type="compositionally biased region" description="Basic and acidic residues" evidence="1">
    <location>
        <begin position="421"/>
        <end position="433"/>
    </location>
</feature>
<dbReference type="STRING" id="857340.A0A086TER2"/>
<feature type="region of interest" description="Disordered" evidence="1">
    <location>
        <begin position="410"/>
        <end position="480"/>
    </location>
</feature>
<dbReference type="InterPro" id="IPR036322">
    <property type="entry name" value="WD40_repeat_dom_sf"/>
</dbReference>
<dbReference type="Pfam" id="PF10313">
    <property type="entry name" value="DUF2415"/>
    <property type="match status" value="1"/>
</dbReference>
<feature type="compositionally biased region" description="Polar residues" evidence="1">
    <location>
        <begin position="410"/>
        <end position="420"/>
    </location>
</feature>
<dbReference type="Gene3D" id="2.130.10.10">
    <property type="entry name" value="YVTN repeat-like/Quinoprotein amine dehydrogenase"/>
    <property type="match status" value="1"/>
</dbReference>
<dbReference type="EMBL" id="JPKY01000007">
    <property type="protein sequence ID" value="KFH47844.1"/>
    <property type="molecule type" value="Genomic_DNA"/>
</dbReference>
<dbReference type="HOGENOM" id="CLU_012621_1_1_1"/>
<reference evidence="4" key="1">
    <citation type="journal article" date="2014" name="Genome Announc.">
        <title>Genome sequence and annotation of Acremonium chrysogenum, producer of the beta-lactam antibiotic cephalosporin C.</title>
        <authorList>
            <person name="Terfehr D."/>
            <person name="Dahlmann T.A."/>
            <person name="Specht T."/>
            <person name="Zadra I."/>
            <person name="Kuernsteiner H."/>
            <person name="Kueck U."/>
        </authorList>
    </citation>
    <scope>NUCLEOTIDE SEQUENCE [LARGE SCALE GENOMIC DNA]</scope>
    <source>
        <strain evidence="4">ATCC 11550 / CBS 779.69 / DSM 880 / IAM 14645 / JCM 23072 / IMI 49137</strain>
    </source>
</reference>
<evidence type="ECO:0000313" key="4">
    <source>
        <dbReference type="Proteomes" id="UP000029964"/>
    </source>
</evidence>
<evidence type="ECO:0000259" key="2">
    <source>
        <dbReference type="Pfam" id="PF10313"/>
    </source>
</evidence>
<dbReference type="PANTHER" id="PTHR43991">
    <property type="entry name" value="WD REPEAT PROTEIN (AFU_ORTHOLOGUE AFUA_8G05640)-RELATED"/>
    <property type="match status" value="1"/>
</dbReference>
<sequence>MAVKYNGPHYPTETIVSKKARKHYRIPVRSQHWQLRSLISAEKRHIVYFPGGNGSNHVQRLNTQTRECETIKLLTFAPRCLVARDGWLCCGSEHGEFVAIRLDDDAGNDPLDLSLDLDLGPEPRLPLLGTPPEDSIFSLLARARRSNKSLIAKNVKLAKERVNCITLWSPPTQLAAYERAYTFPVAVLANNDRTVSLVNLHEAEDNEKIEPLEVISFPDFVNRSIISPDGRLLISILDDPYLYIHERVVKASESGSRSGREYCWREKQRLLLKSQRKDDKSDSRGSFAACFSSSGAYLAVGTQHGTVSIFDASLLTEVDSDPLITTFTSSRPETGPGAIRDMSFCPGPFDILAWTEDRGHIGLADVRSNFVVRQIVDINSDSDFEHISILDRNTVDPRLLDRRGDRRSSNIASTLGASNLSEERRRTAERIESLNHPLTPNETMVLEAIQGDRRRRERANQLGDEDSAAPARARNTSSLGTYLRYSQAAEGDGGRGSSTRRAIGDLLGNYRDQRDRAHERVRSARQLLRDASERQQPPQRSEQQWMDRLGETVAAMRNQRERQDPSYLSVLEILQARERGTNDAEDDDTSLLVPLVNQVVNRWEESAIRGTLAPDQGVFEVPPSPDNTAGLAWSDDGRTLFIGAQNGIYEFQINTQSRKLAPSIQFR</sequence>
<dbReference type="PANTHER" id="PTHR43991:SF9">
    <property type="entry name" value="DUF2415 DOMAIN-CONTAINING PROTEIN"/>
    <property type="match status" value="1"/>
</dbReference>
<accession>A0A086TER2</accession>
<organism evidence="3 4">
    <name type="scientific">Hapsidospora chrysogenum (strain ATCC 11550 / CBS 779.69 / DSM 880 / IAM 14645 / JCM 23072 / IMI 49137)</name>
    <name type="common">Acremonium chrysogenum</name>
    <dbReference type="NCBI Taxonomy" id="857340"/>
    <lineage>
        <taxon>Eukaryota</taxon>
        <taxon>Fungi</taxon>
        <taxon>Dikarya</taxon>
        <taxon>Ascomycota</taxon>
        <taxon>Pezizomycotina</taxon>
        <taxon>Sordariomycetes</taxon>
        <taxon>Hypocreomycetidae</taxon>
        <taxon>Hypocreales</taxon>
        <taxon>Bionectriaceae</taxon>
        <taxon>Hapsidospora</taxon>
    </lineage>
</organism>
<proteinExistence type="predicted"/>
<dbReference type="InterPro" id="IPR015943">
    <property type="entry name" value="WD40/YVTN_repeat-like_dom_sf"/>
</dbReference>
<feature type="domain" description="DUF2415" evidence="2">
    <location>
        <begin position="337"/>
        <end position="376"/>
    </location>
</feature>
<name>A0A086TER2_HAPC1</name>
<dbReference type="Proteomes" id="UP000029964">
    <property type="component" value="Unassembled WGS sequence"/>
</dbReference>
<protein>
    <recommendedName>
        <fullName evidence="2">DUF2415 domain-containing protein</fullName>
    </recommendedName>
</protein>
<dbReference type="OrthoDB" id="64353at2759"/>
<evidence type="ECO:0000256" key="1">
    <source>
        <dbReference type="SAM" id="MobiDB-lite"/>
    </source>
</evidence>
<comment type="caution">
    <text evidence="3">The sequence shown here is derived from an EMBL/GenBank/DDBJ whole genome shotgun (WGS) entry which is preliminary data.</text>
</comment>
<dbReference type="SUPFAM" id="SSF50978">
    <property type="entry name" value="WD40 repeat-like"/>
    <property type="match status" value="1"/>
</dbReference>
<keyword evidence="4" id="KW-1185">Reference proteome</keyword>
<dbReference type="AlphaFoldDB" id="A0A086TER2"/>
<evidence type="ECO:0000313" key="3">
    <source>
        <dbReference type="EMBL" id="KFH47844.1"/>
    </source>
</evidence>
<gene>
    <name evidence="3" type="ORF">ACRE_013820</name>
</gene>